<dbReference type="Proteomes" id="UP000001075">
    <property type="component" value="Unassembled WGS sequence"/>
</dbReference>
<proteinExistence type="predicted"/>
<name>G3I1T7_CRIGR</name>
<gene>
    <name evidence="1" type="ORF">I79_017356</name>
</gene>
<dbReference type="InParanoid" id="G3I1T7"/>
<sequence length="54" mass="5910">MQGKKNQGKWSLNKGVFESPFMGVTAITNLGGTTSPVHSQLLKLKNKRPKCLPI</sequence>
<reference evidence="2" key="1">
    <citation type="journal article" date="2011" name="Nat. Biotechnol.">
        <title>The genomic sequence of the Chinese hamster ovary (CHO)-K1 cell line.</title>
        <authorList>
            <person name="Xu X."/>
            <person name="Nagarajan H."/>
            <person name="Lewis N.E."/>
            <person name="Pan S."/>
            <person name="Cai Z."/>
            <person name="Liu X."/>
            <person name="Chen W."/>
            <person name="Xie M."/>
            <person name="Wang W."/>
            <person name="Hammond S."/>
            <person name="Andersen M.R."/>
            <person name="Neff N."/>
            <person name="Passarelli B."/>
            <person name="Koh W."/>
            <person name="Fan H.C."/>
            <person name="Wang J."/>
            <person name="Gui Y."/>
            <person name="Lee K.H."/>
            <person name="Betenbaugh M.J."/>
            <person name="Quake S.R."/>
            <person name="Famili I."/>
            <person name="Palsson B.O."/>
            <person name="Wang J."/>
        </authorList>
    </citation>
    <scope>NUCLEOTIDE SEQUENCE [LARGE SCALE GENOMIC DNA]</scope>
    <source>
        <strain evidence="2">CHO K1 cell line</strain>
    </source>
</reference>
<dbReference type="EMBL" id="JH001092">
    <property type="protein sequence ID" value="EGW03840.1"/>
    <property type="molecule type" value="Genomic_DNA"/>
</dbReference>
<evidence type="ECO:0000313" key="1">
    <source>
        <dbReference type="EMBL" id="EGW03840.1"/>
    </source>
</evidence>
<evidence type="ECO:0000313" key="2">
    <source>
        <dbReference type="Proteomes" id="UP000001075"/>
    </source>
</evidence>
<accession>G3I1T7</accession>
<protein>
    <submittedName>
        <fullName evidence="1">Uncharacterized protein</fullName>
    </submittedName>
</protein>
<dbReference type="AlphaFoldDB" id="G3I1T7"/>
<organism evidence="1 2">
    <name type="scientific">Cricetulus griseus</name>
    <name type="common">Chinese hamster</name>
    <name type="synonym">Cricetulus barabensis griseus</name>
    <dbReference type="NCBI Taxonomy" id="10029"/>
    <lineage>
        <taxon>Eukaryota</taxon>
        <taxon>Metazoa</taxon>
        <taxon>Chordata</taxon>
        <taxon>Craniata</taxon>
        <taxon>Vertebrata</taxon>
        <taxon>Euteleostomi</taxon>
        <taxon>Mammalia</taxon>
        <taxon>Eutheria</taxon>
        <taxon>Euarchontoglires</taxon>
        <taxon>Glires</taxon>
        <taxon>Rodentia</taxon>
        <taxon>Myomorpha</taxon>
        <taxon>Muroidea</taxon>
        <taxon>Cricetidae</taxon>
        <taxon>Cricetinae</taxon>
        <taxon>Cricetulus</taxon>
    </lineage>
</organism>